<dbReference type="Gene3D" id="1.25.40.10">
    <property type="entry name" value="Tetratricopeptide repeat domain"/>
    <property type="match status" value="2"/>
</dbReference>
<reference evidence="2" key="1">
    <citation type="submission" date="2023-08" db="EMBL/GenBank/DDBJ databases">
        <title>Emergence of clinically-relevant ST2 carbapenem-resistant Acinetobacter baumannii strains in hospital sewages in Zhejiang, East of China.</title>
        <authorList>
            <person name="Kaichao C."/>
            <person name="Zhang R."/>
        </authorList>
    </citation>
    <scope>NUCLEOTIDE SEQUENCE</scope>
    <source>
        <strain evidence="2">M-RB-37</strain>
    </source>
</reference>
<dbReference type="AlphaFoldDB" id="A0AAW8J6L4"/>
<dbReference type="InterPro" id="IPR006597">
    <property type="entry name" value="Sel1-like"/>
</dbReference>
<dbReference type="PANTHER" id="PTHR11102">
    <property type="entry name" value="SEL-1-LIKE PROTEIN"/>
    <property type="match status" value="1"/>
</dbReference>
<gene>
    <name evidence="2" type="ORF">RFH47_08215</name>
</gene>
<feature type="chain" id="PRO_5043465629" evidence="1">
    <location>
        <begin position="22"/>
        <end position="213"/>
    </location>
</feature>
<dbReference type="RefSeq" id="WP_308974161.1">
    <property type="nucleotide sequence ID" value="NZ_JAVIDL010000012.1"/>
</dbReference>
<organism evidence="2 3">
    <name type="scientific">Acinetobacter rudis</name>
    <dbReference type="NCBI Taxonomy" id="632955"/>
    <lineage>
        <taxon>Bacteria</taxon>
        <taxon>Pseudomonadati</taxon>
        <taxon>Pseudomonadota</taxon>
        <taxon>Gammaproteobacteria</taxon>
        <taxon>Moraxellales</taxon>
        <taxon>Moraxellaceae</taxon>
        <taxon>Acinetobacter</taxon>
    </lineage>
</organism>
<evidence type="ECO:0000313" key="3">
    <source>
        <dbReference type="Proteomes" id="UP001243844"/>
    </source>
</evidence>
<comment type="caution">
    <text evidence="2">The sequence shown here is derived from an EMBL/GenBank/DDBJ whole genome shotgun (WGS) entry which is preliminary data.</text>
</comment>
<dbReference type="Pfam" id="PF08238">
    <property type="entry name" value="Sel1"/>
    <property type="match status" value="4"/>
</dbReference>
<name>A0AAW8J6L4_9GAMM</name>
<proteinExistence type="predicted"/>
<evidence type="ECO:0000256" key="1">
    <source>
        <dbReference type="SAM" id="SignalP"/>
    </source>
</evidence>
<evidence type="ECO:0000313" key="2">
    <source>
        <dbReference type="EMBL" id="MDQ8935712.1"/>
    </source>
</evidence>
<dbReference type="InterPro" id="IPR050767">
    <property type="entry name" value="Sel1_AlgK"/>
</dbReference>
<keyword evidence="1" id="KW-0732">Signal</keyword>
<dbReference type="PANTHER" id="PTHR11102:SF160">
    <property type="entry name" value="ERAD-ASSOCIATED E3 UBIQUITIN-PROTEIN LIGASE COMPONENT HRD3"/>
    <property type="match status" value="1"/>
</dbReference>
<dbReference type="EMBL" id="JAVIDL010000012">
    <property type="protein sequence ID" value="MDQ8935712.1"/>
    <property type="molecule type" value="Genomic_DNA"/>
</dbReference>
<dbReference type="SMART" id="SM00671">
    <property type="entry name" value="SEL1"/>
    <property type="match status" value="4"/>
</dbReference>
<accession>A0AAW8J6L4</accession>
<dbReference type="InterPro" id="IPR011990">
    <property type="entry name" value="TPR-like_helical_dom_sf"/>
</dbReference>
<protein>
    <submittedName>
        <fullName evidence="2">Tetratricopeptide repeat protein</fullName>
    </submittedName>
</protein>
<dbReference type="Proteomes" id="UP001243844">
    <property type="component" value="Unassembled WGS sequence"/>
</dbReference>
<feature type="signal peptide" evidence="1">
    <location>
        <begin position="1"/>
        <end position="21"/>
    </location>
</feature>
<dbReference type="SUPFAM" id="SSF81901">
    <property type="entry name" value="HCP-like"/>
    <property type="match status" value="1"/>
</dbReference>
<sequence length="213" mass="23763">MRLIQLLVSAVTMFSIQSIVADPIGTSMKREHLPIQSSPKPAESVQEMFVRTLQEAEQGDAKAQFFIGASYADGRGVEQNIQLAIQWYEKAAAQGYGSAQIRLGNIYETGPATVQNYSKAVKYYRQAIANGYTAQYLAKMYYDGRGVKQSYTEAFKLYLKSAEAGDINSQYQVGQMYRTGEGTVKDSAKARYWFEKAAQHGQSLARLALMEDM</sequence>